<evidence type="ECO:0000313" key="1">
    <source>
        <dbReference type="EMBL" id="GFD46948.1"/>
    </source>
</evidence>
<gene>
    <name evidence="1" type="ORF">Tci_918917</name>
</gene>
<sequence>SLLYTFIHIRINGCGRSGNGRSINNKYTASGDGFEFTLRVSNGIARDRFRP</sequence>
<organism evidence="1">
    <name type="scientific">Tanacetum cinerariifolium</name>
    <name type="common">Dalmatian daisy</name>
    <name type="synonym">Chrysanthemum cinerariifolium</name>
    <dbReference type="NCBI Taxonomy" id="118510"/>
    <lineage>
        <taxon>Eukaryota</taxon>
        <taxon>Viridiplantae</taxon>
        <taxon>Streptophyta</taxon>
        <taxon>Embryophyta</taxon>
        <taxon>Tracheophyta</taxon>
        <taxon>Spermatophyta</taxon>
        <taxon>Magnoliopsida</taxon>
        <taxon>eudicotyledons</taxon>
        <taxon>Gunneridae</taxon>
        <taxon>Pentapetalae</taxon>
        <taxon>asterids</taxon>
        <taxon>campanulids</taxon>
        <taxon>Asterales</taxon>
        <taxon>Asteraceae</taxon>
        <taxon>Asteroideae</taxon>
        <taxon>Anthemideae</taxon>
        <taxon>Anthemidinae</taxon>
        <taxon>Tanacetum</taxon>
    </lineage>
</organism>
<proteinExistence type="predicted"/>
<dbReference type="EMBL" id="BKCJ011687645">
    <property type="protein sequence ID" value="GFD46948.1"/>
    <property type="molecule type" value="Genomic_DNA"/>
</dbReference>
<protein>
    <submittedName>
        <fullName evidence="1">Uncharacterized protein</fullName>
    </submittedName>
</protein>
<name>A0A699WMH8_TANCI</name>
<dbReference type="AlphaFoldDB" id="A0A699WMH8"/>
<comment type="caution">
    <text evidence="1">The sequence shown here is derived from an EMBL/GenBank/DDBJ whole genome shotgun (WGS) entry which is preliminary data.</text>
</comment>
<reference evidence="1" key="1">
    <citation type="journal article" date="2019" name="Sci. Rep.">
        <title>Draft genome of Tanacetum cinerariifolium, the natural source of mosquito coil.</title>
        <authorList>
            <person name="Yamashiro T."/>
            <person name="Shiraishi A."/>
            <person name="Satake H."/>
            <person name="Nakayama K."/>
        </authorList>
    </citation>
    <scope>NUCLEOTIDE SEQUENCE</scope>
</reference>
<feature type="non-terminal residue" evidence="1">
    <location>
        <position position="1"/>
    </location>
</feature>
<accession>A0A699WMH8</accession>